<feature type="region of interest" description="Disordered" evidence="1">
    <location>
        <begin position="196"/>
        <end position="227"/>
    </location>
</feature>
<sequence>MERLLRLGLKPAQPCLHPGPRHLAPLDREQRLALLARLDHQPARAQQVADADQQTQQMHRVLPARGAVVAQVRLQLAALAAGVAGEGLVDPPGEERPAQRQQLPAGVVGVLHERGVQALQDVRIGAQRQLAEALQLPAELVLARTLDMRRRLVQLPEQGRGREEHTPAVGVAALRGRPEGARSHDAAVDGVIAHQQFGRQGRQGRVGAHAPDRREGITRGGSNFRPP</sequence>
<reference evidence="3" key="1">
    <citation type="journal article" date="2019" name="Int. J. Syst. Evol. Microbiol.">
        <title>The Global Catalogue of Microorganisms (GCM) 10K type strain sequencing project: providing services to taxonomists for standard genome sequencing and annotation.</title>
        <authorList>
            <consortium name="The Broad Institute Genomics Platform"/>
            <consortium name="The Broad Institute Genome Sequencing Center for Infectious Disease"/>
            <person name="Wu L."/>
            <person name="Ma J."/>
        </authorList>
    </citation>
    <scope>NUCLEOTIDE SEQUENCE [LARGE SCALE GENOMIC DNA]</scope>
    <source>
        <strain evidence="3">JCM 10367</strain>
    </source>
</reference>
<evidence type="ECO:0000256" key="1">
    <source>
        <dbReference type="SAM" id="MobiDB-lite"/>
    </source>
</evidence>
<gene>
    <name evidence="2" type="ORF">GCM10009535_31120</name>
</gene>
<name>A0ABP3SM06_9ACTN</name>
<dbReference type="EMBL" id="BAAAGU010000029">
    <property type="protein sequence ID" value="GAA0650782.1"/>
    <property type="molecule type" value="Genomic_DNA"/>
</dbReference>
<organism evidence="2 3">
    <name type="scientific">Streptomyces thermocarboxydovorans</name>
    <dbReference type="NCBI Taxonomy" id="59298"/>
    <lineage>
        <taxon>Bacteria</taxon>
        <taxon>Bacillati</taxon>
        <taxon>Actinomycetota</taxon>
        <taxon>Actinomycetes</taxon>
        <taxon>Kitasatosporales</taxon>
        <taxon>Streptomycetaceae</taxon>
        <taxon>Streptomyces</taxon>
    </lineage>
</organism>
<accession>A0ABP3SM06</accession>
<evidence type="ECO:0000313" key="2">
    <source>
        <dbReference type="EMBL" id="GAA0650782.1"/>
    </source>
</evidence>
<comment type="caution">
    <text evidence="2">The sequence shown here is derived from an EMBL/GenBank/DDBJ whole genome shotgun (WGS) entry which is preliminary data.</text>
</comment>
<keyword evidence="3" id="KW-1185">Reference proteome</keyword>
<feature type="compositionally biased region" description="Low complexity" evidence="1">
    <location>
        <begin position="196"/>
        <end position="207"/>
    </location>
</feature>
<proteinExistence type="predicted"/>
<evidence type="ECO:0000313" key="3">
    <source>
        <dbReference type="Proteomes" id="UP001500724"/>
    </source>
</evidence>
<dbReference type="Proteomes" id="UP001500724">
    <property type="component" value="Unassembled WGS sequence"/>
</dbReference>
<protein>
    <submittedName>
        <fullName evidence="2">Uncharacterized protein</fullName>
    </submittedName>
</protein>